<feature type="transmembrane region" description="Helical" evidence="1">
    <location>
        <begin position="7"/>
        <end position="26"/>
    </location>
</feature>
<dbReference type="AlphaFoldDB" id="A0A098LDH4"/>
<evidence type="ECO:0000313" key="3">
    <source>
        <dbReference type="Proteomes" id="UP000030185"/>
    </source>
</evidence>
<dbReference type="RefSeq" id="WP_045462869.1">
    <property type="nucleotide sequence ID" value="NZ_BBLT01000004.1"/>
</dbReference>
<comment type="caution">
    <text evidence="2">The sequence shown here is derived from an EMBL/GenBank/DDBJ whole genome shotgun (WGS) entry which is preliminary data.</text>
</comment>
<name>A0A098LDH4_9BACT</name>
<keyword evidence="1" id="KW-1133">Transmembrane helix</keyword>
<proteinExistence type="predicted"/>
<gene>
    <name evidence="2" type="ORF">MYP_2213</name>
</gene>
<dbReference type="EMBL" id="BBLT01000004">
    <property type="protein sequence ID" value="GAL84985.1"/>
    <property type="molecule type" value="Genomic_DNA"/>
</dbReference>
<reference evidence="2 3" key="1">
    <citation type="submission" date="2014-09" db="EMBL/GenBank/DDBJ databases">
        <title>Sporocytophaga myxococcoides PG-01 genome sequencing.</title>
        <authorList>
            <person name="Liu L."/>
            <person name="Gao P.J."/>
            <person name="Chen G.J."/>
            <person name="Wang L.S."/>
        </authorList>
    </citation>
    <scope>NUCLEOTIDE SEQUENCE [LARGE SCALE GENOMIC DNA]</scope>
    <source>
        <strain evidence="2 3">PG-01</strain>
    </source>
</reference>
<protein>
    <recommendedName>
        <fullName evidence="4">DUF4340 domain-containing protein</fullName>
    </recommendedName>
</protein>
<dbReference type="STRING" id="153721.MYP_2213"/>
<accession>A0A098LDH4</accession>
<keyword evidence="3" id="KW-1185">Reference proteome</keyword>
<keyword evidence="1" id="KW-0472">Membrane</keyword>
<dbReference type="eggNOG" id="ENOG503321E">
    <property type="taxonomic scope" value="Bacteria"/>
</dbReference>
<organism evidence="2 3">
    <name type="scientific">Sporocytophaga myxococcoides</name>
    <dbReference type="NCBI Taxonomy" id="153721"/>
    <lineage>
        <taxon>Bacteria</taxon>
        <taxon>Pseudomonadati</taxon>
        <taxon>Bacteroidota</taxon>
        <taxon>Cytophagia</taxon>
        <taxon>Cytophagales</taxon>
        <taxon>Cytophagaceae</taxon>
        <taxon>Sporocytophaga</taxon>
    </lineage>
</organism>
<sequence>MRELKKLSPYIFLFVITGLAALYTLLGGSGSDSFNNEKLSVGVADTTAITSVSFQVNNQTTNLQKKANGKWSVNNKYDAREKLISLLFFGLNKIEVKRPVADNKKTEVVKKLKQDGVKISVESSGEKNVFYVMSNENDVNSTYFLSESSSDPVIVFVPGVKGDLSELASLKEQDWRSRILFNSSPRSLQKVSVSFPAAPSENFTIVSRGNKFEVENLPLQDSSKIHRYLMLYGVTNVDKYIVDGKDTIVNQLHKAKPFSTIQVDDIVDNLSKTVDIYLDPWKQGKIYALIRNTGELITLNPELTNYLLVKKSFFAPSNK</sequence>
<evidence type="ECO:0000313" key="2">
    <source>
        <dbReference type="EMBL" id="GAL84985.1"/>
    </source>
</evidence>
<evidence type="ECO:0000256" key="1">
    <source>
        <dbReference type="SAM" id="Phobius"/>
    </source>
</evidence>
<dbReference type="OrthoDB" id="931346at2"/>
<dbReference type="Proteomes" id="UP000030185">
    <property type="component" value="Unassembled WGS sequence"/>
</dbReference>
<evidence type="ECO:0008006" key="4">
    <source>
        <dbReference type="Google" id="ProtNLM"/>
    </source>
</evidence>
<keyword evidence="1" id="KW-0812">Transmembrane</keyword>